<reference evidence="1" key="1">
    <citation type="submission" date="2006-05" db="EMBL/GenBank/DDBJ databases">
        <title>Complete sequence of chromosome 1 of Burkholderia cenocepacia AU 1054.</title>
        <authorList>
            <consortium name="US DOE Joint Genome Institute"/>
            <person name="Copeland A."/>
            <person name="Lucas S."/>
            <person name="Lapidus A."/>
            <person name="Barry K."/>
            <person name="Detter J.C."/>
            <person name="Glavina del Rio T."/>
            <person name="Hammon N."/>
            <person name="Israni S."/>
            <person name="Dalin E."/>
            <person name="Tice H."/>
            <person name="Pitluck S."/>
            <person name="Chain P."/>
            <person name="Malfatti S."/>
            <person name="Shin M."/>
            <person name="Vergez L."/>
            <person name="Schmutz J."/>
            <person name="Larimer F."/>
            <person name="Land M."/>
            <person name="Hauser L."/>
            <person name="Kyrpides N."/>
            <person name="Lykidis A."/>
            <person name="LiPuma J.J."/>
            <person name="Konstantinidis K."/>
            <person name="Tiedje J.M."/>
            <person name="Richardson P."/>
        </authorList>
    </citation>
    <scope>NUCLEOTIDE SEQUENCE [LARGE SCALE GENOMIC DNA]</scope>
    <source>
        <strain evidence="1">AU 1054</strain>
    </source>
</reference>
<proteinExistence type="predicted"/>
<gene>
    <name evidence="1" type="ordered locus">Bcen_0058</name>
</gene>
<name>A0A0H2XL26_BURO1</name>
<protein>
    <submittedName>
        <fullName evidence="1">Uncharacterized protein</fullName>
    </submittedName>
</protein>
<dbReference type="EMBL" id="CP000378">
    <property type="protein sequence ID" value="ABF74973.1"/>
    <property type="molecule type" value="Genomic_DNA"/>
</dbReference>
<organism evidence="1">
    <name type="scientific">Burkholderia orbicola (strain AU 1054)</name>
    <dbReference type="NCBI Taxonomy" id="331271"/>
    <lineage>
        <taxon>Bacteria</taxon>
        <taxon>Pseudomonadati</taxon>
        <taxon>Pseudomonadota</taxon>
        <taxon>Betaproteobacteria</taxon>
        <taxon>Burkholderiales</taxon>
        <taxon>Burkholderiaceae</taxon>
        <taxon>Burkholderia</taxon>
        <taxon>Burkholderia cepacia complex</taxon>
        <taxon>Burkholderia orbicola</taxon>
    </lineage>
</organism>
<evidence type="ECO:0000313" key="1">
    <source>
        <dbReference type="EMBL" id="ABF74973.1"/>
    </source>
</evidence>
<dbReference type="HOGENOM" id="CLU_2463088_0_0_4"/>
<dbReference type="AlphaFoldDB" id="A0A0H2XL26"/>
<sequence>MASSQRYPQGIRRPDVATDSFAALFHGRQSLAGQRIQADEPIETGTLTARMHRVSTGSCAGYPHTAAYASGHFVPTLPRISPVSGAMT</sequence>
<accession>A0A0H2XL26</accession>